<feature type="compositionally biased region" description="Polar residues" evidence="1">
    <location>
        <begin position="347"/>
        <end position="356"/>
    </location>
</feature>
<dbReference type="AlphaFoldDB" id="G7YIW3"/>
<dbReference type="EMBL" id="DF143374">
    <property type="protein sequence ID" value="GAA52896.1"/>
    <property type="molecule type" value="Genomic_DNA"/>
</dbReference>
<gene>
    <name evidence="2" type="ORF">CLF_109058</name>
</gene>
<feature type="region of interest" description="Disordered" evidence="1">
    <location>
        <begin position="347"/>
        <end position="371"/>
    </location>
</feature>
<dbReference type="Proteomes" id="UP000008909">
    <property type="component" value="Unassembled WGS sequence"/>
</dbReference>
<protein>
    <submittedName>
        <fullName evidence="2">Uncharacterized protein</fullName>
    </submittedName>
</protein>
<reference key="2">
    <citation type="submission" date="2011-10" db="EMBL/GenBank/DDBJ databases">
        <title>The genome and transcriptome sequence of Clonorchis sinensis provide insights into the carcinogenic liver fluke.</title>
        <authorList>
            <person name="Wang X."/>
            <person name="Huang Y."/>
            <person name="Chen W."/>
            <person name="Liu H."/>
            <person name="Guo L."/>
            <person name="Chen Y."/>
            <person name="Luo F."/>
            <person name="Zhou W."/>
            <person name="Sun J."/>
            <person name="Mao Q."/>
            <person name="Liang P."/>
            <person name="Zhou C."/>
            <person name="Tian Y."/>
            <person name="Men J."/>
            <person name="Lv X."/>
            <person name="Huang L."/>
            <person name="Zhou J."/>
            <person name="Hu Y."/>
            <person name="Li R."/>
            <person name="Zhang F."/>
            <person name="Lei H."/>
            <person name="Li X."/>
            <person name="Hu X."/>
            <person name="Liang C."/>
            <person name="Xu J."/>
            <person name="Wu Z."/>
            <person name="Yu X."/>
        </authorList>
    </citation>
    <scope>NUCLEOTIDE SEQUENCE</scope>
    <source>
        <strain>Henan</strain>
    </source>
</reference>
<reference evidence="2" key="1">
    <citation type="journal article" date="2011" name="Genome Biol.">
        <title>The draft genome of the carcinogenic human liver fluke Clonorchis sinensis.</title>
        <authorList>
            <person name="Wang X."/>
            <person name="Chen W."/>
            <person name="Huang Y."/>
            <person name="Sun J."/>
            <person name="Men J."/>
            <person name="Liu H."/>
            <person name="Luo F."/>
            <person name="Guo L."/>
            <person name="Lv X."/>
            <person name="Deng C."/>
            <person name="Zhou C."/>
            <person name="Fan Y."/>
            <person name="Li X."/>
            <person name="Huang L."/>
            <person name="Hu Y."/>
            <person name="Liang C."/>
            <person name="Hu X."/>
            <person name="Xu J."/>
            <person name="Yu X."/>
        </authorList>
    </citation>
    <scope>NUCLEOTIDE SEQUENCE [LARGE SCALE GENOMIC DNA]</scope>
    <source>
        <strain evidence="2">Henan</strain>
    </source>
</reference>
<sequence>MPEIYRDPQTPLKSQYGSRETKQNCSEFRYQRATPLVGLMPVRIANPWSVLFRCLHPEYDIALPIPMIYTERPLESYARTGYVFDPKTLWLIRQRTNQPQLHPLTLSLIEGQDQTGDLDVEISYENAASSVSSLFSISSRTSENGYMNISAAGNQEQFNNQPESQESGRWVGVGGSLDSTVVDDDNLVGEHRMRHGRATGLDWATMVPEPDGGLRSFRFFTGSSTSDVADAELSVRRDSPPFVSLAPIEASHSFGQATHSVHLSGNFQSDSHHITGCVHYADDLNTTSQKCPSDDMAQRTPTKSFYEASPAHPVFPVLSRNMTLEEPSRPTYSSFEDSRSNRFITSYTQPQHANHTPSRRGQDIDTTTLSPASPLSALELTGDVRTVNMHALDQLPLRTWL</sequence>
<evidence type="ECO:0000256" key="1">
    <source>
        <dbReference type="SAM" id="MobiDB-lite"/>
    </source>
</evidence>
<evidence type="ECO:0000313" key="2">
    <source>
        <dbReference type="EMBL" id="GAA52896.1"/>
    </source>
</evidence>
<accession>G7YIW3</accession>
<keyword evidence="3" id="KW-1185">Reference proteome</keyword>
<evidence type="ECO:0000313" key="3">
    <source>
        <dbReference type="Proteomes" id="UP000008909"/>
    </source>
</evidence>
<name>G7YIW3_CLOSI</name>
<organism evidence="2 3">
    <name type="scientific">Clonorchis sinensis</name>
    <name type="common">Chinese liver fluke</name>
    <dbReference type="NCBI Taxonomy" id="79923"/>
    <lineage>
        <taxon>Eukaryota</taxon>
        <taxon>Metazoa</taxon>
        <taxon>Spiralia</taxon>
        <taxon>Lophotrochozoa</taxon>
        <taxon>Platyhelminthes</taxon>
        <taxon>Trematoda</taxon>
        <taxon>Digenea</taxon>
        <taxon>Opisthorchiida</taxon>
        <taxon>Opisthorchiata</taxon>
        <taxon>Opisthorchiidae</taxon>
        <taxon>Clonorchis</taxon>
    </lineage>
</organism>
<proteinExistence type="predicted"/>